<dbReference type="EMBL" id="BGPR01198217">
    <property type="protein sequence ID" value="GBN10659.1"/>
    <property type="molecule type" value="Genomic_DNA"/>
</dbReference>
<evidence type="ECO:0000256" key="1">
    <source>
        <dbReference type="SAM" id="MobiDB-lite"/>
    </source>
</evidence>
<evidence type="ECO:0008006" key="4">
    <source>
        <dbReference type="Google" id="ProtNLM"/>
    </source>
</evidence>
<protein>
    <recommendedName>
        <fullName evidence="4">Peptidase aspartic putative domain-containing protein</fullName>
    </recommendedName>
</protein>
<feature type="compositionally biased region" description="Basic and acidic residues" evidence="1">
    <location>
        <begin position="152"/>
        <end position="196"/>
    </location>
</feature>
<name>A0A4Y2L8C6_ARAVE</name>
<dbReference type="AlphaFoldDB" id="A0A4Y2L8C6"/>
<gene>
    <name evidence="2" type="ORF">AVEN_74767_1</name>
</gene>
<feature type="region of interest" description="Disordered" evidence="1">
    <location>
        <begin position="152"/>
        <end position="199"/>
    </location>
</feature>
<proteinExistence type="predicted"/>
<dbReference type="InterPro" id="IPR005312">
    <property type="entry name" value="DUF1759"/>
</dbReference>
<keyword evidence="3" id="KW-1185">Reference proteome</keyword>
<comment type="caution">
    <text evidence="2">The sequence shown here is derived from an EMBL/GenBank/DDBJ whole genome shotgun (WGS) entry which is preliminary data.</text>
</comment>
<organism evidence="2 3">
    <name type="scientific">Araneus ventricosus</name>
    <name type="common">Orbweaver spider</name>
    <name type="synonym">Epeira ventricosa</name>
    <dbReference type="NCBI Taxonomy" id="182803"/>
    <lineage>
        <taxon>Eukaryota</taxon>
        <taxon>Metazoa</taxon>
        <taxon>Ecdysozoa</taxon>
        <taxon>Arthropoda</taxon>
        <taxon>Chelicerata</taxon>
        <taxon>Arachnida</taxon>
        <taxon>Araneae</taxon>
        <taxon>Araneomorphae</taxon>
        <taxon>Entelegynae</taxon>
        <taxon>Araneoidea</taxon>
        <taxon>Araneidae</taxon>
        <taxon>Araneus</taxon>
    </lineage>
</organism>
<reference evidence="2 3" key="1">
    <citation type="journal article" date="2019" name="Sci. Rep.">
        <title>Orb-weaving spider Araneus ventricosus genome elucidates the spidroin gene catalogue.</title>
        <authorList>
            <person name="Kono N."/>
            <person name="Nakamura H."/>
            <person name="Ohtoshi R."/>
            <person name="Moran D.A.P."/>
            <person name="Shinohara A."/>
            <person name="Yoshida Y."/>
            <person name="Fujiwara M."/>
            <person name="Mori M."/>
            <person name="Tomita M."/>
            <person name="Arakawa K."/>
        </authorList>
    </citation>
    <scope>NUCLEOTIDE SEQUENCE [LARGE SCALE GENOMIC DNA]</scope>
</reference>
<evidence type="ECO:0000313" key="3">
    <source>
        <dbReference type="Proteomes" id="UP000499080"/>
    </source>
</evidence>
<dbReference type="Proteomes" id="UP000499080">
    <property type="component" value="Unassembled WGS sequence"/>
</dbReference>
<accession>A0A4Y2L8C6</accession>
<sequence length="297" mass="33826">MVPDSKAARLISSFPITTENYPKAVEQLKLRFGREDLLVQIYVRDLLSLVLKNATTGKNAPDLATLYDMLETKLRALESLGRTKEKFADLLEPLVESCLPENVLRAWERSRISESTEDATSQRSLEKLMCFLCHEVESEEMIRLAREGFGKDRGSGAIRKDCQKSVHKDEPTADLRKEKESNFSSKDRTTDNEQRSTETLLTNLPSERKIYLKTIMIRLRNRDKEVCVQALLDDGSQRSYIERNLAAELFLSPSGREIFSQGLFGGGISPASEHKRYMVNVESLNRKYSTPLSLLEQ</sequence>
<dbReference type="OrthoDB" id="6426657at2759"/>
<dbReference type="Pfam" id="PF03564">
    <property type="entry name" value="DUF1759"/>
    <property type="match status" value="1"/>
</dbReference>
<evidence type="ECO:0000313" key="2">
    <source>
        <dbReference type="EMBL" id="GBN10659.1"/>
    </source>
</evidence>